<dbReference type="Proteomes" id="UP000266633">
    <property type="component" value="Unassembled WGS sequence"/>
</dbReference>
<keyword evidence="1" id="KW-0472">Membrane</keyword>
<evidence type="ECO:0000256" key="1">
    <source>
        <dbReference type="SAM" id="Phobius"/>
    </source>
</evidence>
<organism evidence="2 3">
    <name type="scientific">Dickeya dianthicola</name>
    <dbReference type="NCBI Taxonomy" id="204039"/>
    <lineage>
        <taxon>Bacteria</taxon>
        <taxon>Pseudomonadati</taxon>
        <taxon>Pseudomonadota</taxon>
        <taxon>Gammaproteobacteria</taxon>
        <taxon>Enterobacterales</taxon>
        <taxon>Pectobacteriaceae</taxon>
        <taxon>Dickeya</taxon>
    </lineage>
</organism>
<feature type="transmembrane region" description="Helical" evidence="1">
    <location>
        <begin position="12"/>
        <end position="32"/>
    </location>
</feature>
<keyword evidence="3" id="KW-1185">Reference proteome</keyword>
<name>A0ABX9NTC0_9GAMM</name>
<reference evidence="2 3" key="1">
    <citation type="submission" date="2018-09" db="EMBL/GenBank/DDBJ databases">
        <title>Phylogenetic diversity of Pectobacterium and Dickeya strains causing blackleg disease of potato in Morocco.</title>
        <authorList>
            <person name="Oulghazi S."/>
            <person name="Moumni M."/>
            <person name="Faure D."/>
        </authorList>
    </citation>
    <scope>NUCLEOTIDE SEQUENCE [LARGE SCALE GENOMIC DNA]</scope>
    <source>
        <strain evidence="2 3">S4.16.03.LID</strain>
    </source>
</reference>
<keyword evidence="1" id="KW-1133">Transmembrane helix</keyword>
<evidence type="ECO:0000313" key="2">
    <source>
        <dbReference type="EMBL" id="RJL75267.1"/>
    </source>
</evidence>
<gene>
    <name evidence="2" type="ORF">D5077_06715</name>
</gene>
<comment type="caution">
    <text evidence="2">The sequence shown here is derived from an EMBL/GenBank/DDBJ whole genome shotgun (WGS) entry which is preliminary data.</text>
</comment>
<feature type="transmembrane region" description="Helical" evidence="1">
    <location>
        <begin position="52"/>
        <end position="70"/>
    </location>
</feature>
<protein>
    <submittedName>
        <fullName evidence="2">Uncharacterized protein</fullName>
    </submittedName>
</protein>
<proteinExistence type="predicted"/>
<accession>A0ABX9NTC0</accession>
<evidence type="ECO:0000313" key="3">
    <source>
        <dbReference type="Proteomes" id="UP000266633"/>
    </source>
</evidence>
<keyword evidence="1" id="KW-0812">Transmembrane</keyword>
<sequence>MKTLSTIVKWFAKQFILFISLFNLYHGLTNYITRPKIDLFGGGAVYSFADSPEMSLMFVFMGVFGIYFWFKYLR</sequence>
<dbReference type="EMBL" id="QZDO01000020">
    <property type="protein sequence ID" value="RJL75267.1"/>
    <property type="molecule type" value="Genomic_DNA"/>
</dbReference>